<protein>
    <recommendedName>
        <fullName evidence="3">Calcium-binding protein</fullName>
    </recommendedName>
</protein>
<proteinExistence type="predicted"/>
<dbReference type="PROSITE" id="PS00330">
    <property type="entry name" value="HEMOLYSIN_CALCIUM"/>
    <property type="match status" value="2"/>
</dbReference>
<dbReference type="KEGG" id="ali:AZOLI_p30163"/>
<dbReference type="InterPro" id="IPR018511">
    <property type="entry name" value="Hemolysin-typ_Ca-bd_CS"/>
</dbReference>
<dbReference type="PRINTS" id="PR00313">
    <property type="entry name" value="CABNDNGRPT"/>
</dbReference>
<sequence>MTVVSANVAINLTGIGDASGIVFDNYYLTSQGPNHISFRYTSNNVPVFDASITGWFNISDYGASGTISSLTASLPGGGMLLSFTNMDLRFYSVYGLANSLNPQTILYANDQIFGSSFGDTLYGYSGNDYIGGGGGNDLISGGYGADTLDGGDGTDTVISNQYYATGKLIAYGERAAVLDRTYGSDILSNVEYIRFYDRTVATSSAGSFDVLSYLAANRDLAATFGTNGAAAFSHYVQFGYVENRSTGFDAAAYLAANRDLATAFGTDTGAAMTHYITHGRLENRVTTFNSMSYLAANPDLIRAFGADTTAAAMHYARNGRLEGRSTSFNAAAYLARNPDVQRALGSSELAAATHYVTFGLREGRATAPLTTTGRAAGLSEDTTAAMIAMTS</sequence>
<reference evidence="2" key="1">
    <citation type="journal article" date="2011" name="PLoS Genet.">
        <title>Azospirillum genomes reveal transition of bacteria from aquatic to terrestrial environments.</title>
        <authorList>
            <person name="Wisniewski-Dye F."/>
            <person name="Borziak K."/>
            <person name="Khalsa-Moyers G."/>
            <person name="Alexandre G."/>
            <person name="Sukharnikov L.O."/>
            <person name="Wuichet K."/>
            <person name="Hurst G.B."/>
            <person name="McDonald W.H."/>
            <person name="Robertson J.S."/>
            <person name="Barbe V."/>
            <person name="Calteau A."/>
            <person name="Rouy Z."/>
            <person name="Mangenot S."/>
            <person name="Prigent-Combaret C."/>
            <person name="Normand P."/>
            <person name="Boyer M."/>
            <person name="Siguier P."/>
            <person name="Dessaux Y."/>
            <person name="Elmerich C."/>
            <person name="Condemine G."/>
            <person name="Krishnen G."/>
            <person name="Kennedy I."/>
            <person name="Paterson A.H."/>
            <person name="Gonzalez V."/>
            <person name="Mavingui P."/>
            <person name="Zhulin I.B."/>
        </authorList>
    </citation>
    <scope>NUCLEOTIDE SEQUENCE [LARGE SCALE GENOMIC DNA]</scope>
    <source>
        <strain evidence="2">4B</strain>
    </source>
</reference>
<dbReference type="OrthoDB" id="7297357at2"/>
<dbReference type="Pfam" id="PF00353">
    <property type="entry name" value="HemolysinCabind"/>
    <property type="match status" value="1"/>
</dbReference>
<gene>
    <name evidence="1" type="ordered locus">AZOLI_p30163</name>
</gene>
<organism evidence="1 2">
    <name type="scientific">Azospirillum lipoferum (strain 4B)</name>
    <dbReference type="NCBI Taxonomy" id="862719"/>
    <lineage>
        <taxon>Bacteria</taxon>
        <taxon>Pseudomonadati</taxon>
        <taxon>Pseudomonadota</taxon>
        <taxon>Alphaproteobacteria</taxon>
        <taxon>Rhodospirillales</taxon>
        <taxon>Azospirillaceae</taxon>
        <taxon>Azospirillum</taxon>
    </lineage>
</organism>
<accession>G7ZEB2</accession>
<dbReference type="GO" id="GO:0005509">
    <property type="term" value="F:calcium ion binding"/>
    <property type="evidence" value="ECO:0007669"/>
    <property type="project" value="InterPro"/>
</dbReference>
<evidence type="ECO:0008006" key="3">
    <source>
        <dbReference type="Google" id="ProtNLM"/>
    </source>
</evidence>
<dbReference type="InterPro" id="IPR001343">
    <property type="entry name" value="Hemolysn_Ca-bd"/>
</dbReference>
<dbReference type="InterPro" id="IPR011049">
    <property type="entry name" value="Serralysin-like_metalloprot_C"/>
</dbReference>
<dbReference type="HOGENOM" id="CLU_705250_0_0_5"/>
<dbReference type="Gene3D" id="2.150.10.10">
    <property type="entry name" value="Serralysin-like metalloprotease, C-terminal"/>
    <property type="match status" value="1"/>
</dbReference>
<dbReference type="Proteomes" id="UP000005667">
    <property type="component" value="Plasmid AZO_p3"/>
</dbReference>
<dbReference type="AlphaFoldDB" id="G7ZEB2"/>
<evidence type="ECO:0000313" key="1">
    <source>
        <dbReference type="EMBL" id="CBS90009.1"/>
    </source>
</evidence>
<name>G7ZEB2_AZOL4</name>
<evidence type="ECO:0000313" key="2">
    <source>
        <dbReference type="Proteomes" id="UP000005667"/>
    </source>
</evidence>
<keyword evidence="2" id="KW-1185">Reference proteome</keyword>
<dbReference type="SUPFAM" id="SSF51120">
    <property type="entry name" value="beta-Roll"/>
    <property type="match status" value="1"/>
</dbReference>
<dbReference type="RefSeq" id="WP_014249454.1">
    <property type="nucleotide sequence ID" value="NC_016623.1"/>
</dbReference>
<geneLocation type="plasmid" evidence="1 2">
    <name>AZO_p3</name>
</geneLocation>
<keyword evidence="1" id="KW-0614">Plasmid</keyword>
<dbReference type="EMBL" id="FQ311871">
    <property type="protein sequence ID" value="CBS90009.1"/>
    <property type="molecule type" value="Genomic_DNA"/>
</dbReference>